<dbReference type="EMBL" id="VNJJ01000003">
    <property type="protein sequence ID" value="TVY02348.1"/>
    <property type="molecule type" value="Genomic_DNA"/>
</dbReference>
<dbReference type="AlphaFoldDB" id="A0A559JR46"/>
<name>A0A559JR46_9BACL</name>
<feature type="domain" description="SLH" evidence="1">
    <location>
        <begin position="101"/>
        <end position="172"/>
    </location>
</feature>
<accession>A0A559JR46</accession>
<feature type="domain" description="SLH" evidence="1">
    <location>
        <begin position="34"/>
        <end position="100"/>
    </location>
</feature>
<dbReference type="Pfam" id="PF00395">
    <property type="entry name" value="SLH"/>
    <property type="match status" value="2"/>
</dbReference>
<organism evidence="2 3">
    <name type="scientific">Cohnella terricola</name>
    <dbReference type="NCBI Taxonomy" id="1289167"/>
    <lineage>
        <taxon>Bacteria</taxon>
        <taxon>Bacillati</taxon>
        <taxon>Bacillota</taxon>
        <taxon>Bacilli</taxon>
        <taxon>Bacillales</taxon>
        <taxon>Paenibacillaceae</taxon>
        <taxon>Cohnella</taxon>
    </lineage>
</organism>
<proteinExistence type="predicted"/>
<dbReference type="InterPro" id="IPR001119">
    <property type="entry name" value="SLH_dom"/>
</dbReference>
<feature type="domain" description="SLH" evidence="1">
    <location>
        <begin position="175"/>
        <end position="237"/>
    </location>
</feature>
<reference evidence="2 3" key="1">
    <citation type="submission" date="2019-07" db="EMBL/GenBank/DDBJ databases">
        <authorList>
            <person name="Kim J."/>
        </authorList>
    </citation>
    <scope>NUCLEOTIDE SEQUENCE [LARGE SCALE GENOMIC DNA]</scope>
    <source>
        <strain evidence="2 3">G13</strain>
    </source>
</reference>
<dbReference type="OrthoDB" id="2611444at2"/>
<keyword evidence="3" id="KW-1185">Reference proteome</keyword>
<evidence type="ECO:0000313" key="2">
    <source>
        <dbReference type="EMBL" id="TVY02348.1"/>
    </source>
</evidence>
<comment type="caution">
    <text evidence="2">The sequence shown here is derived from an EMBL/GenBank/DDBJ whole genome shotgun (WGS) entry which is preliminary data.</text>
</comment>
<evidence type="ECO:0000313" key="3">
    <source>
        <dbReference type="Proteomes" id="UP000316330"/>
    </source>
</evidence>
<dbReference type="RefSeq" id="WP_144700052.1">
    <property type="nucleotide sequence ID" value="NZ_VNJJ01000003.1"/>
</dbReference>
<sequence length="908" mass="97271">MLTMKNGISKGVTGLLATSLVLSGVSYTQSTASAASPFSDVKAGGWAEKHITKLALQGILKGGAGKAAGTFSPANKVTRQEAVIIALRFMGVADEVKLGDPLVFPSDLIIKDDYKPYIKLAVQKNILFLDEEIAIAQKEGGKEWGNSPATREWIAKLIVRAIGKDQDAKAAAGKASSFTDDAQIGTDFKGYVNYAVTSDLITGVNGKFDPKGAVTREMASTLFSRAESHVSVAYSGQVTGSLVAVNGNKLTVLQSDGATKEYTLSPTASVYAYQSEQTSDISKLKLFGEVVLISNSDGTIGYVEQTSETPKVKNYEGTLILVSDAQNTLTVSVDGKPKTVSYDSQLLTIKDINGQSLKIADLPLNVPVKLGVDVATESKLLSLTVNKAVTNKTGSGTVAAWNVSGLSLQVKDAAGNTETYPTASNMTIKYKDSNLTFDQLTVGDVISYEVKMGSVTSITVTNKVQPPITGVLNLVDKVGKTIQYRVNNELGAKDLADNVVVKIEGMSDVTLDDLFKGDTISMTLNDSGKVSVITISNRSVSFLNGVTVANYLPEDNTLIVTDSANKKIPLILTETTRFDLNGTIITQKEANQYIAKGKKINVGYSNSNAAYVSIVSQYTGTILENNVTARTLKLSLDTSTNVTLSYSTFVPVVDVYGQNFTTYLDLRVGDKVTAIMDYQTQDKVISVQVQKAVQFDLVTADVAGNKIRAKRADGVVEDWYLNGTTITLVDENNAPISVSALSQSNYTLLNVTFKGKTPIKIKALSTALGRVAAVNTSASSIDIVTPAGNTVTKAFTAAPTVVRDGVTIGSLSSVKTDDRVEIRMDEYDRPIIQIIPALSKTVQYTDSTQRTVIVFRASVSDTTNNVFTLHQQAYIHKGTTTLSLSDLKNQDSILLYALRDKAFEIVKQ</sequence>
<evidence type="ECO:0000259" key="1">
    <source>
        <dbReference type="PROSITE" id="PS51272"/>
    </source>
</evidence>
<protein>
    <submittedName>
        <fullName evidence="2">S-layer homology domain-containing protein</fullName>
    </submittedName>
</protein>
<dbReference type="PROSITE" id="PS51272">
    <property type="entry name" value="SLH"/>
    <property type="match status" value="3"/>
</dbReference>
<dbReference type="Proteomes" id="UP000316330">
    <property type="component" value="Unassembled WGS sequence"/>
</dbReference>
<gene>
    <name evidence="2" type="ORF">FPZ45_07930</name>
</gene>